<dbReference type="InterPro" id="IPR011969">
    <property type="entry name" value="Clan_AA_Asp_peptidase_C"/>
</dbReference>
<dbReference type="AlphaFoldDB" id="A0A5A7MDD5"/>
<dbReference type="Proteomes" id="UP000323105">
    <property type="component" value="Unassembled WGS sequence"/>
</dbReference>
<comment type="caution">
    <text evidence="1">The sequence shown here is derived from an EMBL/GenBank/DDBJ whole genome shotgun (WGS) entry which is preliminary data.</text>
</comment>
<dbReference type="InterPro" id="IPR034122">
    <property type="entry name" value="Retropepsin-like_bacterial"/>
</dbReference>
<dbReference type="CDD" id="cd05483">
    <property type="entry name" value="retropepsin_like_bacteria"/>
    <property type="match status" value="1"/>
</dbReference>
<evidence type="ECO:0000313" key="2">
    <source>
        <dbReference type="Proteomes" id="UP000323105"/>
    </source>
</evidence>
<dbReference type="NCBIfam" id="TIGR02281">
    <property type="entry name" value="clan_AA_DTGA"/>
    <property type="match status" value="1"/>
</dbReference>
<evidence type="ECO:0000313" key="1">
    <source>
        <dbReference type="EMBL" id="GEQ75807.1"/>
    </source>
</evidence>
<dbReference type="EMBL" id="BKBW01000004">
    <property type="protein sequence ID" value="GEQ75807.1"/>
    <property type="molecule type" value="Genomic_DNA"/>
</dbReference>
<dbReference type="Gene3D" id="2.40.70.10">
    <property type="entry name" value="Acid Proteases"/>
    <property type="match status" value="1"/>
</dbReference>
<name>A0A5A7MDD5_COMTE</name>
<organism evidence="1 2">
    <name type="scientific">Comamonas testosteroni</name>
    <name type="common">Pseudomonas testosteroni</name>
    <dbReference type="NCBI Taxonomy" id="285"/>
    <lineage>
        <taxon>Bacteria</taxon>
        <taxon>Pseudomonadati</taxon>
        <taxon>Pseudomonadota</taxon>
        <taxon>Betaproteobacteria</taxon>
        <taxon>Burkholderiales</taxon>
        <taxon>Comamonadaceae</taxon>
        <taxon>Comamonas</taxon>
    </lineage>
</organism>
<proteinExistence type="predicted"/>
<gene>
    <name evidence="1" type="ORF">CTTA_2812</name>
</gene>
<accession>A0A5A7MDD5</accession>
<sequence>MKLPLRSSAASPSLALREGDEAVATGRRGQLSSLPRASRLRRMGLMLSVAVASSSAFGQSVALTGVLGSKALLVIDGSAPKALAVNESHKEVRLLQISGDSAVVDIKGQRQTVRLGAAPVSVGSRGGIDGAARSGRLVLIADSRGHFVDRGYINGKTMQYMVDTGASTIAIGRADADRMGLPYEQGAPVLMRTANGTAQGWRIKLDSVKLGEMEVYGIEAVVAPQSMPYVLLGNSLLTRFQMTRKGNEMVLEKN</sequence>
<evidence type="ECO:0008006" key="3">
    <source>
        <dbReference type="Google" id="ProtNLM"/>
    </source>
</evidence>
<dbReference type="SUPFAM" id="SSF50630">
    <property type="entry name" value="Acid proteases"/>
    <property type="match status" value="1"/>
</dbReference>
<protein>
    <recommendedName>
        <fullName evidence="3">Peptidase A2</fullName>
    </recommendedName>
</protein>
<reference evidence="1 2" key="1">
    <citation type="journal article" date="2019" name="Microbiol. Resour. Announc.">
        <title>Draft Genome Sequence of Comamonas testosteroni TA441, a Bacterium That Has a Cryptic Phenol Degradation Gene Cluster.</title>
        <authorList>
            <person name="Arai H."/>
            <person name="Ishii M."/>
        </authorList>
    </citation>
    <scope>NUCLEOTIDE SEQUENCE [LARGE SCALE GENOMIC DNA]</scope>
    <source>
        <strain evidence="1 2">TA441</strain>
    </source>
</reference>
<dbReference type="Pfam" id="PF13975">
    <property type="entry name" value="gag-asp_proteas"/>
    <property type="match status" value="1"/>
</dbReference>
<dbReference type="InterPro" id="IPR021109">
    <property type="entry name" value="Peptidase_aspartic_dom_sf"/>
</dbReference>